<dbReference type="InterPro" id="IPR000835">
    <property type="entry name" value="HTH_MarR-typ"/>
</dbReference>
<evidence type="ECO:0000313" key="3">
    <source>
        <dbReference type="Proteomes" id="UP000321306"/>
    </source>
</evidence>
<name>A0A511N394_DEIC1</name>
<proteinExistence type="predicted"/>
<dbReference type="Proteomes" id="UP000321306">
    <property type="component" value="Unassembled WGS sequence"/>
</dbReference>
<accession>A0A511N394</accession>
<dbReference type="Gene3D" id="1.10.10.10">
    <property type="entry name" value="Winged helix-like DNA-binding domain superfamily/Winged helix DNA-binding domain"/>
    <property type="match status" value="1"/>
</dbReference>
<dbReference type="AlphaFoldDB" id="A0A511N394"/>
<reference evidence="2 3" key="1">
    <citation type="submission" date="2019-07" db="EMBL/GenBank/DDBJ databases">
        <title>Whole genome shotgun sequence of Deinococcus cellulosilyticus NBRC 106333.</title>
        <authorList>
            <person name="Hosoyama A."/>
            <person name="Uohara A."/>
            <person name="Ohji S."/>
            <person name="Ichikawa N."/>
        </authorList>
    </citation>
    <scope>NUCLEOTIDE SEQUENCE [LARGE SCALE GENOMIC DNA]</scope>
    <source>
        <strain evidence="2 3">NBRC 106333</strain>
    </source>
</reference>
<protein>
    <recommendedName>
        <fullName evidence="1">HTH marR-type domain-containing protein</fullName>
    </recommendedName>
</protein>
<gene>
    <name evidence="2" type="ORF">DC3_29470</name>
</gene>
<organism evidence="2 3">
    <name type="scientific">Deinococcus cellulosilyticus (strain DSM 18568 / NBRC 106333 / KACC 11606 / 5516J-15)</name>
    <dbReference type="NCBI Taxonomy" id="1223518"/>
    <lineage>
        <taxon>Bacteria</taxon>
        <taxon>Thermotogati</taxon>
        <taxon>Deinococcota</taxon>
        <taxon>Deinococci</taxon>
        <taxon>Deinococcales</taxon>
        <taxon>Deinococcaceae</taxon>
        <taxon>Deinococcus</taxon>
    </lineage>
</organism>
<dbReference type="InterPro" id="IPR036390">
    <property type="entry name" value="WH_DNA-bd_sf"/>
</dbReference>
<dbReference type="PRINTS" id="PR00598">
    <property type="entry name" value="HTHMARR"/>
</dbReference>
<sequence length="154" mass="17648">MRSSENPVETHPDLYGALIREISIIHQQFSTRANQDLKNLNLNFSQLSLLSHMMFLKTPASITELADQMDLNQPAVTKMVQHLAEQGWIEMQPSPEDARKKYVVLKEEGRGVFMQAQQALFPLLQLSFDGMALQEAHLTLHQLQQIRKNLARKL</sequence>
<dbReference type="EMBL" id="BJXB01000013">
    <property type="protein sequence ID" value="GEM47312.1"/>
    <property type="molecule type" value="Genomic_DNA"/>
</dbReference>
<comment type="caution">
    <text evidence="2">The sequence shown here is derived from an EMBL/GenBank/DDBJ whole genome shotgun (WGS) entry which is preliminary data.</text>
</comment>
<dbReference type="SMART" id="SM00347">
    <property type="entry name" value="HTH_MARR"/>
    <property type="match status" value="1"/>
</dbReference>
<dbReference type="Pfam" id="PF01047">
    <property type="entry name" value="MarR"/>
    <property type="match status" value="1"/>
</dbReference>
<dbReference type="PROSITE" id="PS50995">
    <property type="entry name" value="HTH_MARR_2"/>
    <property type="match status" value="1"/>
</dbReference>
<dbReference type="PANTHER" id="PTHR33164:SF99">
    <property type="entry name" value="MARR FAMILY REGULATORY PROTEIN"/>
    <property type="match status" value="1"/>
</dbReference>
<keyword evidence="3" id="KW-1185">Reference proteome</keyword>
<evidence type="ECO:0000259" key="1">
    <source>
        <dbReference type="PROSITE" id="PS50995"/>
    </source>
</evidence>
<dbReference type="GO" id="GO:0003700">
    <property type="term" value="F:DNA-binding transcription factor activity"/>
    <property type="evidence" value="ECO:0007669"/>
    <property type="project" value="InterPro"/>
</dbReference>
<feature type="domain" description="HTH marR-type" evidence="1">
    <location>
        <begin position="15"/>
        <end position="148"/>
    </location>
</feature>
<dbReference type="InterPro" id="IPR039422">
    <property type="entry name" value="MarR/SlyA-like"/>
</dbReference>
<dbReference type="GO" id="GO:0006950">
    <property type="term" value="P:response to stress"/>
    <property type="evidence" value="ECO:0007669"/>
    <property type="project" value="TreeGrafter"/>
</dbReference>
<dbReference type="PANTHER" id="PTHR33164">
    <property type="entry name" value="TRANSCRIPTIONAL REGULATOR, MARR FAMILY"/>
    <property type="match status" value="1"/>
</dbReference>
<evidence type="ECO:0000313" key="2">
    <source>
        <dbReference type="EMBL" id="GEM47312.1"/>
    </source>
</evidence>
<dbReference type="SUPFAM" id="SSF46785">
    <property type="entry name" value="Winged helix' DNA-binding domain"/>
    <property type="match status" value="1"/>
</dbReference>
<dbReference type="InterPro" id="IPR036388">
    <property type="entry name" value="WH-like_DNA-bd_sf"/>
</dbReference>
<dbReference type="RefSeq" id="WP_186816043.1">
    <property type="nucleotide sequence ID" value="NZ_BJXB01000013.1"/>
</dbReference>